<keyword evidence="2" id="KW-0560">Oxidoreductase</keyword>
<sequence length="305" mass="34250">MVQKQALIMDMRLKTRVSGNRVGSMKILVTGANGQLGRELVKVLSAHHQVIGCTRNELDVTDLSKARDIVQEARPEIVVHTAAYTHVDQAEADQDRAFLVNAYGTRNMTVAAQQAGAKMMYISTDYVFDGRSTKPYREYDFVNPVNVYGKSKLAGEDMVKTLSDKYFIVRTSWVYGRHGSNFVKNMLRLAETRTEIDVVCDQVGSPTYAPELAWFIKELLESEKYGIYHVSNTGACSRYEWAKAIFAAAGLGVTVRPVDTAKFLLPAARPAYSVLDYMAIRLNGFSTLRHWRTALTQFIDELRSI</sequence>
<comment type="caution">
    <text evidence="4">The sequence shown here is derived from an EMBL/GenBank/DDBJ whole genome shotgun (WGS) entry which is preliminary data.</text>
</comment>
<comment type="function">
    <text evidence="2">Catalyzes the reduction of dTDP-6-deoxy-L-lyxo-4-hexulose to yield dTDP-L-rhamnose.</text>
</comment>
<dbReference type="FunFam" id="3.40.50.720:FF:000159">
    <property type="entry name" value="dTDP-4-dehydrorhamnose reductase"/>
    <property type="match status" value="1"/>
</dbReference>
<evidence type="ECO:0000259" key="3">
    <source>
        <dbReference type="Pfam" id="PF04321"/>
    </source>
</evidence>
<dbReference type="NCBIfam" id="TIGR01214">
    <property type="entry name" value="rmlD"/>
    <property type="match status" value="1"/>
</dbReference>
<dbReference type="Gene3D" id="3.40.50.720">
    <property type="entry name" value="NAD(P)-binding Rossmann-like Domain"/>
    <property type="match status" value="1"/>
</dbReference>
<proteinExistence type="inferred from homology"/>
<evidence type="ECO:0000256" key="1">
    <source>
        <dbReference type="ARBA" id="ARBA00010944"/>
    </source>
</evidence>
<dbReference type="InterPro" id="IPR005913">
    <property type="entry name" value="dTDP_dehydrorham_reduct"/>
</dbReference>
<reference evidence="4 5" key="1">
    <citation type="submission" date="2013-03" db="EMBL/GenBank/DDBJ databases">
        <title>Assembly of a new bacterial strain Brevibacillus borstelensis AK1.</title>
        <authorList>
            <person name="Rajan I."/>
            <person name="PoliReddy D."/>
            <person name="Sugumar T."/>
            <person name="Rathinam K."/>
            <person name="Alqarawi S."/>
            <person name="Khalil A.B."/>
            <person name="Sivakumar N."/>
        </authorList>
    </citation>
    <scope>NUCLEOTIDE SEQUENCE [LARGE SCALE GENOMIC DNA]</scope>
    <source>
        <strain evidence="4 5">AK1</strain>
    </source>
</reference>
<dbReference type="InterPro" id="IPR029903">
    <property type="entry name" value="RmlD-like-bd"/>
</dbReference>
<dbReference type="CDD" id="cd05254">
    <property type="entry name" value="dTDP_HR_like_SDR_e"/>
    <property type="match status" value="1"/>
</dbReference>
<dbReference type="GO" id="GO:0008831">
    <property type="term" value="F:dTDP-4-dehydrorhamnose reductase activity"/>
    <property type="evidence" value="ECO:0007669"/>
    <property type="project" value="UniProtKB-EC"/>
</dbReference>
<gene>
    <name evidence="4" type="ORF">I532_05325</name>
</gene>
<keyword evidence="2" id="KW-0521">NADP</keyword>
<evidence type="ECO:0000256" key="2">
    <source>
        <dbReference type="RuleBase" id="RU364082"/>
    </source>
</evidence>
<evidence type="ECO:0000313" key="5">
    <source>
        <dbReference type="Proteomes" id="UP000012081"/>
    </source>
</evidence>
<accession>M8DIZ5</accession>
<dbReference type="EMBL" id="APBN01000002">
    <property type="protein sequence ID" value="EMT53407.1"/>
    <property type="molecule type" value="Genomic_DNA"/>
</dbReference>
<name>M8DIZ5_9BACL</name>
<dbReference type="UniPathway" id="UPA00124"/>
<keyword evidence="5" id="KW-1185">Reference proteome</keyword>
<dbReference type="GO" id="GO:0005829">
    <property type="term" value="C:cytosol"/>
    <property type="evidence" value="ECO:0007669"/>
    <property type="project" value="TreeGrafter"/>
</dbReference>
<comment type="similarity">
    <text evidence="1 2">Belongs to the dTDP-4-dehydrorhamnose reductase family.</text>
</comment>
<dbReference type="PANTHER" id="PTHR10491">
    <property type="entry name" value="DTDP-4-DEHYDRORHAMNOSE REDUCTASE"/>
    <property type="match status" value="1"/>
</dbReference>
<dbReference type="EC" id="1.1.1.133" evidence="2"/>
<dbReference type="SUPFAM" id="SSF51735">
    <property type="entry name" value="NAD(P)-binding Rossmann-fold domains"/>
    <property type="match status" value="1"/>
</dbReference>
<dbReference type="Pfam" id="PF04321">
    <property type="entry name" value="RmlD_sub_bind"/>
    <property type="match status" value="1"/>
</dbReference>
<evidence type="ECO:0000313" key="4">
    <source>
        <dbReference type="EMBL" id="EMT53407.1"/>
    </source>
</evidence>
<feature type="domain" description="RmlD-like substrate binding" evidence="3">
    <location>
        <begin position="25"/>
        <end position="303"/>
    </location>
</feature>
<organism evidence="4 5">
    <name type="scientific">Brevibacillus borstelensis AK1</name>
    <dbReference type="NCBI Taxonomy" id="1300222"/>
    <lineage>
        <taxon>Bacteria</taxon>
        <taxon>Bacillati</taxon>
        <taxon>Bacillota</taxon>
        <taxon>Bacilli</taxon>
        <taxon>Bacillales</taxon>
        <taxon>Paenibacillaceae</taxon>
        <taxon>Brevibacillus</taxon>
    </lineage>
</organism>
<dbReference type="Proteomes" id="UP000012081">
    <property type="component" value="Unassembled WGS sequence"/>
</dbReference>
<dbReference type="PANTHER" id="PTHR10491:SF4">
    <property type="entry name" value="METHIONINE ADENOSYLTRANSFERASE 2 SUBUNIT BETA"/>
    <property type="match status" value="1"/>
</dbReference>
<dbReference type="PATRIC" id="fig|1300222.3.peg.1090"/>
<dbReference type="Gene3D" id="3.90.25.10">
    <property type="entry name" value="UDP-galactose 4-epimerase, domain 1"/>
    <property type="match status" value="1"/>
</dbReference>
<dbReference type="GO" id="GO:0019305">
    <property type="term" value="P:dTDP-rhamnose biosynthetic process"/>
    <property type="evidence" value="ECO:0007669"/>
    <property type="project" value="UniProtKB-UniPathway"/>
</dbReference>
<comment type="pathway">
    <text evidence="2">Carbohydrate biosynthesis; dTDP-L-rhamnose biosynthesis.</text>
</comment>
<dbReference type="InterPro" id="IPR036291">
    <property type="entry name" value="NAD(P)-bd_dom_sf"/>
</dbReference>
<dbReference type="AlphaFoldDB" id="M8DIZ5"/>
<protein>
    <recommendedName>
        <fullName evidence="2">dTDP-4-dehydrorhamnose reductase</fullName>
        <ecNumber evidence="2">1.1.1.133</ecNumber>
    </recommendedName>
</protein>
<dbReference type="STRING" id="1300222.I532_05325"/>